<keyword evidence="5" id="KW-0732">Signal</keyword>
<dbReference type="PANTHER" id="PTHR42811">
    <property type="entry name" value="SERINE ACETYLTRANSFERASE"/>
    <property type="match status" value="1"/>
</dbReference>
<dbReference type="EMBL" id="MU069867">
    <property type="protein sequence ID" value="KAF5832502.1"/>
    <property type="molecule type" value="Genomic_DNA"/>
</dbReference>
<feature type="region of interest" description="Disordered" evidence="4">
    <location>
        <begin position="146"/>
        <end position="311"/>
    </location>
</feature>
<keyword evidence="2" id="KW-0808">Transferase</keyword>
<feature type="signal peptide" evidence="5">
    <location>
        <begin position="1"/>
        <end position="30"/>
    </location>
</feature>
<protein>
    <submittedName>
        <fullName evidence="6">Trimeric LpxA-like protein</fullName>
    </submittedName>
</protein>
<sequence>MHSGIPTVALRLCFKASCVFANLFISPVSCVTCTVPAPKGKGILPDRGTGVVIGETAVIGDNCSMLQNVTLGGTGKETGDRHPKIGNNVLIGASATVLGNITIGDGSMIGAGSLVLKPVAPRAMVAGSPAKVVGKVAGVPAKTMEQRWGESVKTVSSNPPAPTASVAAEAAKAQPWPAADVGSSSSSSNDKDSEGGRSRGVESGHMQQGISSSGEARMSGSSGAHMSPQVASSSMDELISDVQLDPNELLAAQRDACEQEEAQRAASSVRREGSESEGGNPGGRGGQEAAPPRPKAPTAWGPVASIRGEGI</sequence>
<dbReference type="InterPro" id="IPR045304">
    <property type="entry name" value="LbH_SAT"/>
</dbReference>
<dbReference type="InterPro" id="IPR018357">
    <property type="entry name" value="Hexapep_transf_CS"/>
</dbReference>
<evidence type="ECO:0000256" key="2">
    <source>
        <dbReference type="ARBA" id="ARBA00022679"/>
    </source>
</evidence>
<reference evidence="6" key="1">
    <citation type="submission" date="2017-08" db="EMBL/GenBank/DDBJ databases">
        <authorList>
            <person name="Polle J.E."/>
            <person name="Barry K."/>
            <person name="Cushman J."/>
            <person name="Schmutz J."/>
            <person name="Tran D."/>
            <person name="Hathwaick L.T."/>
            <person name="Yim W.C."/>
            <person name="Jenkins J."/>
            <person name="Mckie-Krisberg Z.M."/>
            <person name="Prochnik S."/>
            <person name="Lindquist E."/>
            <person name="Dockter R.B."/>
            <person name="Adam C."/>
            <person name="Molina H."/>
            <person name="Bunkerborg J."/>
            <person name="Jin E."/>
            <person name="Buchheim M."/>
            <person name="Magnuson J."/>
        </authorList>
    </citation>
    <scope>NUCLEOTIDE SEQUENCE</scope>
    <source>
        <strain evidence="6">CCAP 19/18</strain>
    </source>
</reference>
<name>A0ABZ3KTK4_DUNSA</name>
<evidence type="ECO:0000256" key="3">
    <source>
        <dbReference type="ARBA" id="ARBA00023315"/>
    </source>
</evidence>
<evidence type="ECO:0000256" key="5">
    <source>
        <dbReference type="SAM" id="SignalP"/>
    </source>
</evidence>
<accession>A0ABZ3KTK4</accession>
<evidence type="ECO:0000256" key="4">
    <source>
        <dbReference type="SAM" id="MobiDB-lite"/>
    </source>
</evidence>
<evidence type="ECO:0000313" key="6">
    <source>
        <dbReference type="EMBL" id="KAF5832502.1"/>
    </source>
</evidence>
<evidence type="ECO:0000256" key="1">
    <source>
        <dbReference type="ARBA" id="ARBA00007274"/>
    </source>
</evidence>
<dbReference type="CDD" id="cd03354">
    <property type="entry name" value="LbH_SAT"/>
    <property type="match status" value="1"/>
</dbReference>
<feature type="compositionally biased region" description="Basic and acidic residues" evidence="4">
    <location>
        <begin position="189"/>
        <end position="202"/>
    </location>
</feature>
<comment type="caution">
    <text evidence="6">The sequence shown here is derived from an EMBL/GenBank/DDBJ whole genome shotgun (WGS) entry which is preliminary data.</text>
</comment>
<dbReference type="Gene3D" id="2.160.10.10">
    <property type="entry name" value="Hexapeptide repeat proteins"/>
    <property type="match status" value="1"/>
</dbReference>
<proteinExistence type="inferred from homology"/>
<dbReference type="SUPFAM" id="SSF51161">
    <property type="entry name" value="Trimeric LpxA-like enzymes"/>
    <property type="match status" value="1"/>
</dbReference>
<gene>
    <name evidence="6" type="ORF">DUNSADRAFT_11574</name>
</gene>
<feature type="compositionally biased region" description="Low complexity" evidence="4">
    <location>
        <begin position="211"/>
        <end position="223"/>
    </location>
</feature>
<organism evidence="6 7">
    <name type="scientific">Dunaliella salina</name>
    <name type="common">Green alga</name>
    <name type="synonym">Protococcus salinus</name>
    <dbReference type="NCBI Taxonomy" id="3046"/>
    <lineage>
        <taxon>Eukaryota</taxon>
        <taxon>Viridiplantae</taxon>
        <taxon>Chlorophyta</taxon>
        <taxon>core chlorophytes</taxon>
        <taxon>Chlorophyceae</taxon>
        <taxon>CS clade</taxon>
        <taxon>Chlamydomonadales</taxon>
        <taxon>Dunaliellaceae</taxon>
        <taxon>Dunaliella</taxon>
    </lineage>
</organism>
<keyword evidence="3" id="KW-0012">Acyltransferase</keyword>
<evidence type="ECO:0000313" key="7">
    <source>
        <dbReference type="Proteomes" id="UP000815325"/>
    </source>
</evidence>
<dbReference type="PROSITE" id="PS00101">
    <property type="entry name" value="HEXAPEP_TRANSFERASES"/>
    <property type="match status" value="1"/>
</dbReference>
<comment type="similarity">
    <text evidence="1">Belongs to the transferase hexapeptide repeat family.</text>
</comment>
<dbReference type="InterPro" id="IPR001451">
    <property type="entry name" value="Hexapep"/>
</dbReference>
<keyword evidence="7" id="KW-1185">Reference proteome</keyword>
<dbReference type="Proteomes" id="UP000815325">
    <property type="component" value="Unassembled WGS sequence"/>
</dbReference>
<feature type="compositionally biased region" description="Basic and acidic residues" evidence="4">
    <location>
        <begin position="255"/>
        <end position="274"/>
    </location>
</feature>
<feature type="chain" id="PRO_5045270575" evidence="5">
    <location>
        <begin position="31"/>
        <end position="311"/>
    </location>
</feature>
<dbReference type="InterPro" id="IPR011004">
    <property type="entry name" value="Trimer_LpxA-like_sf"/>
</dbReference>
<feature type="compositionally biased region" description="Low complexity" evidence="4">
    <location>
        <begin position="163"/>
        <end position="188"/>
    </location>
</feature>
<dbReference type="Pfam" id="PF00132">
    <property type="entry name" value="Hexapep"/>
    <property type="match status" value="1"/>
</dbReference>